<feature type="domain" description="Nudix hydrolase" evidence="1">
    <location>
        <begin position="20"/>
        <end position="155"/>
    </location>
</feature>
<evidence type="ECO:0000313" key="2">
    <source>
        <dbReference type="EMBL" id="OAQ59024.2"/>
    </source>
</evidence>
<dbReference type="RefSeq" id="XP_022283995.1">
    <property type="nucleotide sequence ID" value="XM_022428940.1"/>
</dbReference>
<dbReference type="STRING" id="1380566.A0A179F0P7"/>
<dbReference type="OrthoDB" id="447842at2759"/>
<keyword evidence="3" id="KW-1185">Reference proteome</keyword>
<evidence type="ECO:0000259" key="1">
    <source>
        <dbReference type="PROSITE" id="PS51462"/>
    </source>
</evidence>
<protein>
    <submittedName>
        <fullName evidence="2">NUDIX domain-containing protein</fullName>
    </submittedName>
</protein>
<dbReference type="KEGG" id="pchm:VFPPC_14928"/>
<reference evidence="2 3" key="1">
    <citation type="journal article" date="2016" name="PLoS Pathog.">
        <title>Biosynthesis of antibiotic leucinostatins in bio-control fungus Purpureocillium lilacinum and their inhibition on phytophthora revealed by genome mining.</title>
        <authorList>
            <person name="Wang G."/>
            <person name="Liu Z."/>
            <person name="Lin R."/>
            <person name="Li E."/>
            <person name="Mao Z."/>
            <person name="Ling J."/>
            <person name="Yang Y."/>
            <person name="Yin W.B."/>
            <person name="Xie B."/>
        </authorList>
    </citation>
    <scope>NUCLEOTIDE SEQUENCE [LARGE SCALE GENOMIC DNA]</scope>
    <source>
        <strain evidence="2">170</strain>
    </source>
</reference>
<dbReference type="InterPro" id="IPR000086">
    <property type="entry name" value="NUDIX_hydrolase_dom"/>
</dbReference>
<dbReference type="PROSITE" id="PS51462">
    <property type="entry name" value="NUDIX"/>
    <property type="match status" value="1"/>
</dbReference>
<dbReference type="PANTHER" id="PTHR16099:SF5">
    <property type="entry name" value="NUCLEOTIDE TRIPHOSPHATE DIPHOSPHATASE NUDT15"/>
    <property type="match status" value="1"/>
</dbReference>
<name>A0A179F0P7_METCM</name>
<dbReference type="SUPFAM" id="SSF55811">
    <property type="entry name" value="Nudix"/>
    <property type="match status" value="1"/>
</dbReference>
<dbReference type="Proteomes" id="UP000078397">
    <property type="component" value="Unassembled WGS sequence"/>
</dbReference>
<dbReference type="GeneID" id="28856689"/>
<dbReference type="Pfam" id="PF00293">
    <property type="entry name" value="NUDIX"/>
    <property type="match status" value="1"/>
</dbReference>
<dbReference type="GO" id="GO:0035539">
    <property type="term" value="F:8-oxo-7,8-dihydrodeoxyguanosine triphosphate pyrophosphatase activity"/>
    <property type="evidence" value="ECO:0007669"/>
    <property type="project" value="TreeGrafter"/>
</dbReference>
<gene>
    <name evidence="2" type="ORF">VFPPC_14928</name>
</gene>
<proteinExistence type="predicted"/>
<dbReference type="InterPro" id="IPR015797">
    <property type="entry name" value="NUDIX_hydrolase-like_dom_sf"/>
</dbReference>
<dbReference type="EMBL" id="LSBJ02000012">
    <property type="protein sequence ID" value="OAQ59024.2"/>
    <property type="molecule type" value="Genomic_DNA"/>
</dbReference>
<dbReference type="GO" id="GO:0006203">
    <property type="term" value="P:dGTP catabolic process"/>
    <property type="evidence" value="ECO:0007669"/>
    <property type="project" value="TreeGrafter"/>
</dbReference>
<dbReference type="CDD" id="cd04678">
    <property type="entry name" value="NUDIX_MTH2_Nudt15"/>
    <property type="match status" value="1"/>
</dbReference>
<dbReference type="Gene3D" id="3.90.79.10">
    <property type="entry name" value="Nucleoside Triphosphate Pyrophosphohydrolase"/>
    <property type="match status" value="1"/>
</dbReference>
<organism evidence="2 3">
    <name type="scientific">Pochonia chlamydosporia 170</name>
    <dbReference type="NCBI Taxonomy" id="1380566"/>
    <lineage>
        <taxon>Eukaryota</taxon>
        <taxon>Fungi</taxon>
        <taxon>Dikarya</taxon>
        <taxon>Ascomycota</taxon>
        <taxon>Pezizomycotina</taxon>
        <taxon>Sordariomycetes</taxon>
        <taxon>Hypocreomycetidae</taxon>
        <taxon>Hypocreales</taxon>
        <taxon>Clavicipitaceae</taxon>
        <taxon>Pochonia</taxon>
    </lineage>
</organism>
<evidence type="ECO:0000313" key="3">
    <source>
        <dbReference type="Proteomes" id="UP000078397"/>
    </source>
</evidence>
<dbReference type="PANTHER" id="PTHR16099">
    <property type="entry name" value="8-OXO-DGTP DIPHOSPHATES NUDT15"/>
    <property type="match status" value="1"/>
</dbReference>
<comment type="caution">
    <text evidence="2">The sequence shown here is derived from an EMBL/GenBank/DDBJ whole genome shotgun (WGS) entry which is preliminary data.</text>
</comment>
<accession>A0A179F0P7</accession>
<sequence>MNRSKAPSTAAAASAPAQADDRPRVGTCVITLNEDGKVLLLKRKGSHGDGTWGTPGSLIDSGEDHLASAVREMKKATGLIVANAKLLDATHDVFVSSPDKKEYISLWITATMTDPKAKPIIMEPDNYTAMAWKSKREIIGMYRTNPNDLFLPLRHLIGQRANCRMYVLLSILRLYGLSKVITFEANYRHATWWFEGIDYAFAEKSLLRVLHCRTQPHFVIRLAT</sequence>
<dbReference type="GO" id="GO:0005829">
    <property type="term" value="C:cytosol"/>
    <property type="evidence" value="ECO:0007669"/>
    <property type="project" value="TreeGrafter"/>
</dbReference>
<dbReference type="AlphaFoldDB" id="A0A179F0P7"/>